<dbReference type="OrthoDB" id="9792195at2"/>
<evidence type="ECO:0000256" key="2">
    <source>
        <dbReference type="ARBA" id="ARBA00024035"/>
    </source>
</evidence>
<dbReference type="Pfam" id="PF01887">
    <property type="entry name" value="SAM_HAT_N"/>
    <property type="match status" value="1"/>
</dbReference>
<dbReference type="PANTHER" id="PTHR35092">
    <property type="entry name" value="CHLORINASE MJ1651"/>
    <property type="match status" value="1"/>
</dbReference>
<dbReference type="PANTHER" id="PTHR35092:SF1">
    <property type="entry name" value="CHLORINASE MJ1651"/>
    <property type="match status" value="1"/>
</dbReference>
<keyword evidence="1" id="KW-0949">S-adenosyl-L-methionine</keyword>
<protein>
    <submittedName>
        <fullName evidence="5">SAM-dependent chlorinase/fluorinase</fullName>
    </submittedName>
</protein>
<evidence type="ECO:0000259" key="3">
    <source>
        <dbReference type="Pfam" id="PF01887"/>
    </source>
</evidence>
<reference evidence="5 6" key="1">
    <citation type="journal article" date="2016" name="Int. J. Syst. Evol. Microbiol.">
        <title>Panacibacter ginsenosidivorans gen. nov., sp. nov., with ginsenoside converting activity isolated from soil of a ginseng field.</title>
        <authorList>
            <person name="Siddiqi M.Z."/>
            <person name="Muhammad Shafi S."/>
            <person name="Choi K.D."/>
            <person name="Im W.T."/>
        </authorList>
    </citation>
    <scope>NUCLEOTIDE SEQUENCE [LARGE SCALE GENOMIC DNA]</scope>
    <source>
        <strain evidence="5 6">Gsoil1550</strain>
    </source>
</reference>
<feature type="domain" description="S-adenosyl-l-methionine hydroxide adenosyltransferase N-terminal" evidence="3">
    <location>
        <begin position="4"/>
        <end position="114"/>
    </location>
</feature>
<dbReference type="InterPro" id="IPR023227">
    <property type="entry name" value="SAM_OH_AdoTrfase_C_sf"/>
</dbReference>
<dbReference type="EMBL" id="CP042435">
    <property type="protein sequence ID" value="QEC67266.1"/>
    <property type="molecule type" value="Genomic_DNA"/>
</dbReference>
<dbReference type="Pfam" id="PF20257">
    <property type="entry name" value="SAM_HAT_C"/>
    <property type="match status" value="1"/>
</dbReference>
<gene>
    <name evidence="5" type="ORF">FRZ67_08140</name>
</gene>
<accession>A0A5B8V970</accession>
<sequence>MPVITFSSDIGLNDYLVGAIKGQLISAIPDCTIADISHQLSPYDYQQAAYVCGNAFKYFPADTFHLIMVNFFEKPLKYLLLAEYGDQYIICPDNGMLTMITRTRPENINAIDIGDAVSLLDCTKVIAACIHKMITGAKLTNVSSITEIDEKYPMRSAVGNDWIDSQIIYIDNFENVVLNLTKEEFEEIRRNRKFKIVLMRNSEFITKISDHYASVQPGENLAFFNAAGYLEIAINKGNVAGLFGLQKYANTSNMQNRLLYQTVRITFE</sequence>
<dbReference type="InterPro" id="IPR023228">
    <property type="entry name" value="SAM_OH_AdoTrfase_N_sf"/>
</dbReference>
<evidence type="ECO:0000256" key="1">
    <source>
        <dbReference type="ARBA" id="ARBA00022691"/>
    </source>
</evidence>
<evidence type="ECO:0000259" key="4">
    <source>
        <dbReference type="Pfam" id="PF20257"/>
    </source>
</evidence>
<organism evidence="5 6">
    <name type="scientific">Panacibacter ginsenosidivorans</name>
    <dbReference type="NCBI Taxonomy" id="1813871"/>
    <lineage>
        <taxon>Bacteria</taxon>
        <taxon>Pseudomonadati</taxon>
        <taxon>Bacteroidota</taxon>
        <taxon>Chitinophagia</taxon>
        <taxon>Chitinophagales</taxon>
        <taxon>Chitinophagaceae</taxon>
        <taxon>Panacibacter</taxon>
    </lineage>
</organism>
<dbReference type="SUPFAM" id="SSF102522">
    <property type="entry name" value="Bacterial fluorinating enzyme, N-terminal domain"/>
    <property type="match status" value="1"/>
</dbReference>
<name>A0A5B8V970_9BACT</name>
<dbReference type="Gene3D" id="3.40.50.10790">
    <property type="entry name" value="S-adenosyl-l-methionine hydroxide adenosyltransferase, N-terminal"/>
    <property type="match status" value="1"/>
</dbReference>
<dbReference type="AlphaFoldDB" id="A0A5B8V970"/>
<proteinExistence type="inferred from homology"/>
<dbReference type="InterPro" id="IPR046470">
    <property type="entry name" value="SAM_HAT_C"/>
</dbReference>
<feature type="domain" description="S-adenosyl-l-methionine hydroxide adenosyltransferase C-terminal" evidence="4">
    <location>
        <begin position="166"/>
        <end position="247"/>
    </location>
</feature>
<dbReference type="Proteomes" id="UP000321533">
    <property type="component" value="Chromosome"/>
</dbReference>
<evidence type="ECO:0000313" key="5">
    <source>
        <dbReference type="EMBL" id="QEC67266.1"/>
    </source>
</evidence>
<dbReference type="KEGG" id="pgin:FRZ67_08140"/>
<dbReference type="RefSeq" id="WP_147189073.1">
    <property type="nucleotide sequence ID" value="NZ_CP042435.1"/>
</dbReference>
<dbReference type="SUPFAM" id="SSF101852">
    <property type="entry name" value="Bacterial fluorinating enzyme, C-terminal domain"/>
    <property type="match status" value="1"/>
</dbReference>
<dbReference type="InterPro" id="IPR002747">
    <property type="entry name" value="SAM_OH_AdoTrfase"/>
</dbReference>
<comment type="similarity">
    <text evidence="2">Belongs to the SAM hydrolase / SAM-dependent halogenase family.</text>
</comment>
<dbReference type="Gene3D" id="2.40.30.90">
    <property type="entry name" value="Bacterial fluorinating enzyme like"/>
    <property type="match status" value="1"/>
</dbReference>
<keyword evidence="6" id="KW-1185">Reference proteome</keyword>
<dbReference type="PIRSF" id="PIRSF006779">
    <property type="entry name" value="UCP006779"/>
    <property type="match status" value="1"/>
</dbReference>
<dbReference type="InterPro" id="IPR046469">
    <property type="entry name" value="SAM_HAT_N"/>
</dbReference>
<evidence type="ECO:0000313" key="6">
    <source>
        <dbReference type="Proteomes" id="UP000321533"/>
    </source>
</evidence>